<dbReference type="GO" id="GO:0006954">
    <property type="term" value="P:inflammatory response"/>
    <property type="evidence" value="ECO:0007669"/>
    <property type="project" value="UniProtKB-KW"/>
</dbReference>
<dbReference type="GO" id="GO:0045087">
    <property type="term" value="P:innate immune response"/>
    <property type="evidence" value="ECO:0007669"/>
    <property type="project" value="UniProtKB-KW"/>
</dbReference>
<dbReference type="PANTHER" id="PTHR24365">
    <property type="entry name" value="TOLL-LIKE RECEPTOR"/>
    <property type="match status" value="1"/>
</dbReference>
<dbReference type="SMART" id="SM00369">
    <property type="entry name" value="LRR_TYP"/>
    <property type="match status" value="15"/>
</dbReference>
<dbReference type="PRINTS" id="PR01537">
    <property type="entry name" value="INTRLKN1R1F"/>
</dbReference>
<dbReference type="PROSITE" id="PS50104">
    <property type="entry name" value="TIR"/>
    <property type="match status" value="1"/>
</dbReference>
<evidence type="ECO:0000256" key="9">
    <source>
        <dbReference type="ARBA" id="ARBA00022989"/>
    </source>
</evidence>
<evidence type="ECO:0000313" key="17">
    <source>
        <dbReference type="Proteomes" id="UP000288216"/>
    </source>
</evidence>
<dbReference type="Proteomes" id="UP000288216">
    <property type="component" value="Unassembled WGS sequence"/>
</dbReference>
<dbReference type="InterPro" id="IPR000157">
    <property type="entry name" value="TIR_dom"/>
</dbReference>
<comment type="similarity">
    <text evidence="2">Belongs to the Toll-like receptor family.</text>
</comment>
<dbReference type="InterPro" id="IPR000483">
    <property type="entry name" value="Cys-rich_flank_reg_C"/>
</dbReference>
<dbReference type="Pfam" id="PF01582">
    <property type="entry name" value="TIR"/>
    <property type="match status" value="1"/>
</dbReference>
<evidence type="ECO:0000256" key="3">
    <source>
        <dbReference type="ARBA" id="ARBA00022588"/>
    </source>
</evidence>
<dbReference type="PROSITE" id="PS51450">
    <property type="entry name" value="LRR"/>
    <property type="match status" value="5"/>
</dbReference>
<reference evidence="16 17" key="1">
    <citation type="journal article" date="2018" name="Nat. Ecol. Evol.">
        <title>Shark genomes provide insights into elasmobranch evolution and the origin of vertebrates.</title>
        <authorList>
            <person name="Hara Y"/>
            <person name="Yamaguchi K"/>
            <person name="Onimaru K"/>
            <person name="Kadota M"/>
            <person name="Koyanagi M"/>
            <person name="Keeley SD"/>
            <person name="Tatsumi K"/>
            <person name="Tanaka K"/>
            <person name="Motone F"/>
            <person name="Kageyama Y"/>
            <person name="Nozu R"/>
            <person name="Adachi N"/>
            <person name="Nishimura O"/>
            <person name="Nakagawa R"/>
            <person name="Tanegashima C"/>
            <person name="Kiyatake I"/>
            <person name="Matsumoto R"/>
            <person name="Murakumo K"/>
            <person name="Nishida K"/>
            <person name="Terakita A"/>
            <person name="Kuratani S"/>
            <person name="Sato K"/>
            <person name="Hyodo S Kuraku.S."/>
        </authorList>
    </citation>
    <scope>NUCLEOTIDE SEQUENCE [LARGE SCALE GENOMIC DNA]</scope>
</reference>
<evidence type="ECO:0000256" key="8">
    <source>
        <dbReference type="ARBA" id="ARBA00022859"/>
    </source>
</evidence>
<keyword evidence="9 14" id="KW-1133">Transmembrane helix</keyword>
<keyword evidence="7" id="KW-0677">Repeat</keyword>
<dbReference type="Gene3D" id="3.40.50.10140">
    <property type="entry name" value="Toll/interleukin-1 receptor homology (TIR) domain"/>
    <property type="match status" value="1"/>
</dbReference>
<evidence type="ECO:0000259" key="15">
    <source>
        <dbReference type="PROSITE" id="PS50104"/>
    </source>
</evidence>
<evidence type="ECO:0000256" key="1">
    <source>
        <dbReference type="ARBA" id="ARBA00004479"/>
    </source>
</evidence>
<keyword evidence="5 14" id="KW-0812">Transmembrane</keyword>
<protein>
    <recommendedName>
        <fullName evidence="15">TIR domain-containing protein</fullName>
    </recommendedName>
</protein>
<dbReference type="OrthoDB" id="1081807at2759"/>
<evidence type="ECO:0000256" key="2">
    <source>
        <dbReference type="ARBA" id="ARBA00009634"/>
    </source>
</evidence>
<dbReference type="GO" id="GO:0005886">
    <property type="term" value="C:plasma membrane"/>
    <property type="evidence" value="ECO:0007669"/>
    <property type="project" value="TreeGrafter"/>
</dbReference>
<keyword evidence="8" id="KW-0391">Immunity</keyword>
<dbReference type="EMBL" id="BFAA01001439">
    <property type="protein sequence ID" value="GCB65461.1"/>
    <property type="molecule type" value="Genomic_DNA"/>
</dbReference>
<dbReference type="FunFam" id="3.40.50.10140:FF:000001">
    <property type="entry name" value="Toll-like receptor 2"/>
    <property type="match status" value="1"/>
</dbReference>
<evidence type="ECO:0000256" key="6">
    <source>
        <dbReference type="ARBA" id="ARBA00022729"/>
    </source>
</evidence>
<dbReference type="InterPro" id="IPR035897">
    <property type="entry name" value="Toll_tir_struct_dom_sf"/>
</dbReference>
<gene>
    <name evidence="16" type="ORF">scyTo_0004795</name>
</gene>
<keyword evidence="12" id="KW-0325">Glycoprotein</keyword>
<name>A0A401NX60_SCYTO</name>
<dbReference type="InterPro" id="IPR001611">
    <property type="entry name" value="Leu-rich_rpt"/>
</dbReference>
<dbReference type="OMA" id="WMCHFFL"/>
<dbReference type="InterPro" id="IPR003591">
    <property type="entry name" value="Leu-rich_rpt_typical-subtyp"/>
</dbReference>
<sequence length="910" mass="102574">MNLVKVPRYIPTATKYLDLAENRIASLQKSSLDHLLQLQVLNISQNSIRDIAEGTFGRTKNLSYLDLSYNRLTSLTKGMLSGLGNLTVFLLNNNVIQSIDLDAFASLVNVKSINLNSNMLHRLEEMSGVFNAIAAETLHIGDNGLVHFSTQNIPIVPKTLTELDVSKNPLVLCNITTDVLGSLLSLDLSSVGGNGSVVLHVAAGSCLKGMKKLPLGGIHMAPPEIRALLASIRNVSLEDIQLNNLQLQATDPLLLEICILHQNLRVLNLSGNSLNPLNGDGVFRPCVHLEHLDLSMNKLSSMSSSLFNNSVALRLLSLASNELTVVPEAVLGACGLESLDLSFNQIGRIDPQDFATLGKLKRLLLAGNKISRVAPSSFSGLFELTELQLGNNYLLEIANFSSDLKRLTTLSLRRNKLNFIQKHTFIHLQNLDCLNLIDNQISDLHEESFEGLSNLKHLLLGSNRLTAGILRGYIFSPVKSLKDLQLFDNCLTYPSSKKLDRAPFTSLKSLDHLAINSQAHNGLQHFPVNLLEGLDSLKELHAGNIAISHIDPNTFQYAPNISFLDLSNNAFKSINFSLLLHLPDLIELHLNKVGLQNLDFLKQARLINLKLLRATGNQIGLVNPAHIKAMPSLTFLDLRENPFMCACDNSWFQNWSLSGNKTQVIYFDRFTCTYPPNLKGMKLVNFNSNSCLIHFEFLLYISSSTIIIMTILVSFAYHFWRWHVVYAYYLFLALIYDSNRKRGRNERYKYDAFISYNAQDEQWVLNQLLPNLEGNNEWTLCLHHRDFEPGRPIIDNIVDNIYQSRKTICVISRHFLESEWCSREIQVASFRLFDERKDVLILVFLEDIPPDQLSPYHRMRKLVKKTTYLQWPQHQEERALFWLKLRTALKTAENKDESPLLSGIDSGPQC</sequence>
<evidence type="ECO:0000256" key="5">
    <source>
        <dbReference type="ARBA" id="ARBA00022692"/>
    </source>
</evidence>
<comment type="subcellular location">
    <subcellularLocation>
        <location evidence="1">Membrane</location>
        <topology evidence="1">Single-pass type I membrane protein</topology>
    </subcellularLocation>
</comment>
<dbReference type="SMART" id="SM00082">
    <property type="entry name" value="LRRCT"/>
    <property type="match status" value="1"/>
</dbReference>
<dbReference type="Pfam" id="PF00560">
    <property type="entry name" value="LRR_1"/>
    <property type="match status" value="1"/>
</dbReference>
<keyword evidence="13" id="KW-0395">Inflammatory response</keyword>
<feature type="transmembrane region" description="Helical" evidence="14">
    <location>
        <begin position="697"/>
        <end position="717"/>
    </location>
</feature>
<keyword evidence="6" id="KW-0732">Signal</keyword>
<keyword evidence="4" id="KW-0433">Leucine-rich repeat</keyword>
<evidence type="ECO:0000256" key="7">
    <source>
        <dbReference type="ARBA" id="ARBA00022737"/>
    </source>
</evidence>
<keyword evidence="11" id="KW-0675">Receptor</keyword>
<feature type="domain" description="TIR" evidence="15">
    <location>
        <begin position="748"/>
        <end position="889"/>
    </location>
</feature>
<proteinExistence type="inferred from homology"/>
<dbReference type="GO" id="GO:0038023">
    <property type="term" value="F:signaling receptor activity"/>
    <property type="evidence" value="ECO:0007669"/>
    <property type="project" value="TreeGrafter"/>
</dbReference>
<keyword evidence="17" id="KW-1185">Reference proteome</keyword>
<dbReference type="SUPFAM" id="SSF52200">
    <property type="entry name" value="Toll/Interleukin receptor TIR domain"/>
    <property type="match status" value="1"/>
</dbReference>
<evidence type="ECO:0000256" key="10">
    <source>
        <dbReference type="ARBA" id="ARBA00023136"/>
    </source>
</evidence>
<evidence type="ECO:0000256" key="13">
    <source>
        <dbReference type="ARBA" id="ARBA00023198"/>
    </source>
</evidence>
<evidence type="ECO:0000313" key="16">
    <source>
        <dbReference type="EMBL" id="GCB65461.1"/>
    </source>
</evidence>
<organism evidence="16 17">
    <name type="scientific">Scyliorhinus torazame</name>
    <name type="common">Cloudy catshark</name>
    <name type="synonym">Catulus torazame</name>
    <dbReference type="NCBI Taxonomy" id="75743"/>
    <lineage>
        <taxon>Eukaryota</taxon>
        <taxon>Metazoa</taxon>
        <taxon>Chordata</taxon>
        <taxon>Craniata</taxon>
        <taxon>Vertebrata</taxon>
        <taxon>Chondrichthyes</taxon>
        <taxon>Elasmobranchii</taxon>
        <taxon>Galeomorphii</taxon>
        <taxon>Galeoidea</taxon>
        <taxon>Carcharhiniformes</taxon>
        <taxon>Scyliorhinidae</taxon>
        <taxon>Scyliorhinus</taxon>
    </lineage>
</organism>
<dbReference type="GO" id="GO:0007165">
    <property type="term" value="P:signal transduction"/>
    <property type="evidence" value="ECO:0007669"/>
    <property type="project" value="InterPro"/>
</dbReference>
<comment type="caution">
    <text evidence="16">The sequence shown here is derived from an EMBL/GenBank/DDBJ whole genome shotgun (WGS) entry which is preliminary data.</text>
</comment>
<evidence type="ECO:0000256" key="11">
    <source>
        <dbReference type="ARBA" id="ARBA00023170"/>
    </source>
</evidence>
<dbReference type="Gene3D" id="3.80.10.10">
    <property type="entry name" value="Ribonuclease Inhibitor"/>
    <property type="match status" value="4"/>
</dbReference>
<dbReference type="PANTHER" id="PTHR24365:SF522">
    <property type="entry name" value="LOW QUALITY PROTEIN: TOLL-LIKE RECEPTOR 13-RELATED"/>
    <property type="match status" value="1"/>
</dbReference>
<dbReference type="SUPFAM" id="SSF52058">
    <property type="entry name" value="L domain-like"/>
    <property type="match status" value="2"/>
</dbReference>
<dbReference type="STRING" id="75743.A0A401NX60"/>
<dbReference type="SMART" id="SM00365">
    <property type="entry name" value="LRR_SD22"/>
    <property type="match status" value="7"/>
</dbReference>
<evidence type="ECO:0000256" key="12">
    <source>
        <dbReference type="ARBA" id="ARBA00023180"/>
    </source>
</evidence>
<evidence type="ECO:0000256" key="4">
    <source>
        <dbReference type="ARBA" id="ARBA00022614"/>
    </source>
</evidence>
<dbReference type="AlphaFoldDB" id="A0A401NX60"/>
<dbReference type="Pfam" id="PF13855">
    <property type="entry name" value="LRR_8"/>
    <property type="match status" value="3"/>
</dbReference>
<dbReference type="SMART" id="SM00255">
    <property type="entry name" value="TIR"/>
    <property type="match status" value="1"/>
</dbReference>
<keyword evidence="3" id="KW-0399">Innate immunity</keyword>
<dbReference type="InterPro" id="IPR032675">
    <property type="entry name" value="LRR_dom_sf"/>
</dbReference>
<accession>A0A401NX60</accession>
<keyword evidence="10 14" id="KW-0472">Membrane</keyword>
<evidence type="ECO:0000256" key="14">
    <source>
        <dbReference type="SAM" id="Phobius"/>
    </source>
</evidence>